<reference evidence="2" key="1">
    <citation type="submission" date="2022-11" db="UniProtKB">
        <authorList>
            <consortium name="WormBaseParasite"/>
        </authorList>
    </citation>
    <scope>IDENTIFICATION</scope>
</reference>
<dbReference type="AlphaFoldDB" id="A0A915IHV0"/>
<evidence type="ECO:0000313" key="1">
    <source>
        <dbReference type="Proteomes" id="UP000887565"/>
    </source>
</evidence>
<organism evidence="1 2">
    <name type="scientific">Romanomermis culicivorax</name>
    <name type="common">Nematode worm</name>
    <dbReference type="NCBI Taxonomy" id="13658"/>
    <lineage>
        <taxon>Eukaryota</taxon>
        <taxon>Metazoa</taxon>
        <taxon>Ecdysozoa</taxon>
        <taxon>Nematoda</taxon>
        <taxon>Enoplea</taxon>
        <taxon>Dorylaimia</taxon>
        <taxon>Mermithida</taxon>
        <taxon>Mermithoidea</taxon>
        <taxon>Mermithidae</taxon>
        <taxon>Romanomermis</taxon>
    </lineage>
</organism>
<dbReference type="WBParaSite" id="nRc.2.0.1.t13751-RA">
    <property type="protein sequence ID" value="nRc.2.0.1.t13751-RA"/>
    <property type="gene ID" value="nRc.2.0.1.g13751"/>
</dbReference>
<proteinExistence type="predicted"/>
<accession>A0A915IHV0</accession>
<evidence type="ECO:0000313" key="2">
    <source>
        <dbReference type="WBParaSite" id="nRc.2.0.1.t13751-RA"/>
    </source>
</evidence>
<keyword evidence="1" id="KW-1185">Reference proteome</keyword>
<dbReference type="Proteomes" id="UP000887565">
    <property type="component" value="Unplaced"/>
</dbReference>
<name>A0A915IHV0_ROMCU</name>
<protein>
    <submittedName>
        <fullName evidence="2">Uncharacterized protein</fullName>
    </submittedName>
</protein>
<sequence length="80" mass="8839">MKGAATIKKSVRSGNKIDGNVQFTHGNGKANSGYNCVGQLSATCEVLIIYQRYATQFSVVLLTHCSREILFISHYNFLQP</sequence>